<gene>
    <name evidence="5" type="ORF">LIPSTDRAFT_72954</name>
</gene>
<dbReference type="EC" id="3.1.4.37" evidence="3"/>
<dbReference type="Gene3D" id="3.90.1140.10">
    <property type="entry name" value="Cyclic phosphodiesterase"/>
    <property type="match status" value="1"/>
</dbReference>
<dbReference type="EMBL" id="KV454296">
    <property type="protein sequence ID" value="ODQ72238.1"/>
    <property type="molecule type" value="Genomic_DNA"/>
</dbReference>
<accession>A0A1E3Q3U2</accession>
<dbReference type="GO" id="GO:0004113">
    <property type="term" value="F:2',3'-cyclic-nucleotide 3'-phosphodiesterase activity"/>
    <property type="evidence" value="ECO:0007669"/>
    <property type="project" value="UniProtKB-EC"/>
</dbReference>
<reference evidence="5 6" key="1">
    <citation type="journal article" date="2016" name="Proc. Natl. Acad. Sci. U.S.A.">
        <title>Comparative genomics of biotechnologically important yeasts.</title>
        <authorList>
            <person name="Riley R."/>
            <person name="Haridas S."/>
            <person name="Wolfe K.H."/>
            <person name="Lopes M.R."/>
            <person name="Hittinger C.T."/>
            <person name="Goeker M."/>
            <person name="Salamov A.A."/>
            <person name="Wisecaver J.H."/>
            <person name="Long T.M."/>
            <person name="Calvey C.H."/>
            <person name="Aerts A.L."/>
            <person name="Barry K.W."/>
            <person name="Choi C."/>
            <person name="Clum A."/>
            <person name="Coughlan A.Y."/>
            <person name="Deshpande S."/>
            <person name="Douglass A.P."/>
            <person name="Hanson S.J."/>
            <person name="Klenk H.-P."/>
            <person name="LaButti K.M."/>
            <person name="Lapidus A."/>
            <person name="Lindquist E.A."/>
            <person name="Lipzen A.M."/>
            <person name="Meier-Kolthoff J.P."/>
            <person name="Ohm R.A."/>
            <person name="Otillar R.P."/>
            <person name="Pangilinan J.L."/>
            <person name="Peng Y."/>
            <person name="Rokas A."/>
            <person name="Rosa C.A."/>
            <person name="Scheuner C."/>
            <person name="Sibirny A.A."/>
            <person name="Slot J.C."/>
            <person name="Stielow J.B."/>
            <person name="Sun H."/>
            <person name="Kurtzman C.P."/>
            <person name="Blackwell M."/>
            <person name="Grigoriev I.V."/>
            <person name="Jeffries T.W."/>
        </authorList>
    </citation>
    <scope>NUCLEOTIDE SEQUENCE [LARGE SCALE GENOMIC DNA]</scope>
    <source>
        <strain evidence="5 6">NRRL Y-11557</strain>
    </source>
</reference>
<evidence type="ECO:0000313" key="6">
    <source>
        <dbReference type="Proteomes" id="UP000094385"/>
    </source>
</evidence>
<comment type="function">
    <text evidence="1">Involved in the metabolism of ADP-ribose 1',2'-cyclic phosphate which is produced as a consequence of tRNA splicing.</text>
</comment>
<dbReference type="AlphaFoldDB" id="A0A1E3Q3U2"/>
<dbReference type="InterPro" id="IPR012386">
    <property type="entry name" value="Cyclic-nucl_3Pdiesterase"/>
</dbReference>
<dbReference type="SUPFAM" id="SSF55144">
    <property type="entry name" value="LigT-like"/>
    <property type="match status" value="1"/>
</dbReference>
<dbReference type="STRING" id="675824.A0A1E3Q3U2"/>
<evidence type="ECO:0000256" key="2">
    <source>
        <dbReference type="ARBA" id="ARBA00006037"/>
    </source>
</evidence>
<evidence type="ECO:0000256" key="1">
    <source>
        <dbReference type="ARBA" id="ARBA00003831"/>
    </source>
</evidence>
<protein>
    <recommendedName>
        <fullName evidence="4">2',3'-cyclic-nucleotide 3'-phosphodiesterase</fullName>
        <ecNumber evidence="3">3.1.4.37</ecNumber>
    </recommendedName>
</protein>
<comment type="similarity">
    <text evidence="2">Belongs to the 2H phosphoesterase superfamily. CPD1 family.</text>
</comment>
<evidence type="ECO:0000313" key="5">
    <source>
        <dbReference type="EMBL" id="ODQ72238.1"/>
    </source>
</evidence>
<dbReference type="OrthoDB" id="514292at2759"/>
<dbReference type="GO" id="GO:0009187">
    <property type="term" value="P:cyclic nucleotide metabolic process"/>
    <property type="evidence" value="ECO:0007669"/>
    <property type="project" value="TreeGrafter"/>
</dbReference>
<dbReference type="PANTHER" id="PTHR28141">
    <property type="entry name" value="2',3'-CYCLIC-NUCLEOTIDE 3'-PHOSPHODIESTERASE"/>
    <property type="match status" value="1"/>
</dbReference>
<dbReference type="PANTHER" id="PTHR28141:SF1">
    <property type="entry name" value="2',3'-CYCLIC-NUCLEOTIDE 3'-PHOSPHODIESTERASE"/>
    <property type="match status" value="1"/>
</dbReference>
<evidence type="ECO:0000256" key="3">
    <source>
        <dbReference type="ARBA" id="ARBA00012317"/>
    </source>
</evidence>
<proteinExistence type="inferred from homology"/>
<evidence type="ECO:0000256" key="4">
    <source>
        <dbReference type="ARBA" id="ARBA00014478"/>
    </source>
</evidence>
<dbReference type="Pfam" id="PF07823">
    <property type="entry name" value="CPDase"/>
    <property type="match status" value="1"/>
</dbReference>
<name>A0A1E3Q3U2_LIPST</name>
<dbReference type="InterPro" id="IPR009097">
    <property type="entry name" value="Cyclic_Pdiesterase"/>
</dbReference>
<keyword evidence="6" id="KW-1185">Reference proteome</keyword>
<dbReference type="Proteomes" id="UP000094385">
    <property type="component" value="Unassembled WGS sequence"/>
</dbReference>
<sequence>MPGHSLWLSPPPSSPIYNALESLIAQLSDDLFGGAAPNFAPHITLTSDIPLDADPNAVTEYAASTIEQQLKLDVTHVAYGPAYFKKIFLRIAKTPELVRLAGESRRKYVYLVAEDVRADDAAVTAREWEVNEYDPHISLVYSDEWPIREDKKIDIEARLETLFGEVGKTWLGGRISLVKTVGPADKWPVLAYKDL</sequence>
<organism evidence="5 6">
    <name type="scientific">Lipomyces starkeyi NRRL Y-11557</name>
    <dbReference type="NCBI Taxonomy" id="675824"/>
    <lineage>
        <taxon>Eukaryota</taxon>
        <taxon>Fungi</taxon>
        <taxon>Dikarya</taxon>
        <taxon>Ascomycota</taxon>
        <taxon>Saccharomycotina</taxon>
        <taxon>Lipomycetes</taxon>
        <taxon>Lipomycetales</taxon>
        <taxon>Lipomycetaceae</taxon>
        <taxon>Lipomyces</taxon>
    </lineage>
</organism>